<dbReference type="InterPro" id="IPR041621">
    <property type="entry name" value="PDH_E1_M"/>
</dbReference>
<dbReference type="Pfam" id="PF17831">
    <property type="entry name" value="PDH_E1_M"/>
    <property type="match status" value="1"/>
</dbReference>
<evidence type="ECO:0000256" key="4">
    <source>
        <dbReference type="ARBA" id="ARBA00023002"/>
    </source>
</evidence>
<proteinExistence type="predicted"/>
<evidence type="ECO:0000256" key="2">
    <source>
        <dbReference type="ARBA" id="ARBA00012281"/>
    </source>
</evidence>
<dbReference type="InterPro" id="IPR005474">
    <property type="entry name" value="Transketolase_N"/>
</dbReference>
<dbReference type="SUPFAM" id="SSF52518">
    <property type="entry name" value="Thiamin diphosphate-binding fold (THDP-binding)"/>
    <property type="match status" value="2"/>
</dbReference>
<feature type="binding site" evidence="9">
    <location>
        <position position="273"/>
    </location>
    <ligand>
        <name>Mg(2+)</name>
        <dbReference type="ChEBI" id="CHEBI:18420"/>
    </ligand>
</feature>
<dbReference type="Pfam" id="PF22613">
    <property type="entry name" value="Transketolase_C_1"/>
    <property type="match status" value="1"/>
</dbReference>
<dbReference type="NCBIfam" id="TIGR00759">
    <property type="entry name" value="aceE"/>
    <property type="match status" value="1"/>
</dbReference>
<organism evidence="14 15">
    <name type="scientific">Schaalia canis</name>
    <dbReference type="NCBI Taxonomy" id="100469"/>
    <lineage>
        <taxon>Bacteria</taxon>
        <taxon>Bacillati</taxon>
        <taxon>Actinomycetota</taxon>
        <taxon>Actinomycetes</taxon>
        <taxon>Actinomycetales</taxon>
        <taxon>Actinomycetaceae</taxon>
        <taxon>Schaalia</taxon>
    </lineage>
</organism>
<feature type="region of interest" description="Disordered" evidence="10">
    <location>
        <begin position="1"/>
        <end position="21"/>
    </location>
</feature>
<accession>A0A3P1SDK8</accession>
<comment type="caution">
    <text evidence="14">The sequence shown here is derived from an EMBL/GenBank/DDBJ whole genome shotgun (WGS) entry which is preliminary data.</text>
</comment>
<feature type="domain" description="Transketolase-like C-terminal" evidence="13">
    <location>
        <begin position="734"/>
        <end position="867"/>
    </location>
</feature>
<evidence type="ECO:0000259" key="13">
    <source>
        <dbReference type="Pfam" id="PF22613"/>
    </source>
</evidence>
<dbReference type="EMBL" id="RQZF01000006">
    <property type="protein sequence ID" value="RRC95126.1"/>
    <property type="molecule type" value="Genomic_DNA"/>
</dbReference>
<dbReference type="CDD" id="cd02017">
    <property type="entry name" value="TPP_E1_EcPDC_like"/>
    <property type="match status" value="1"/>
</dbReference>
<keyword evidence="15" id="KW-1185">Reference proteome</keyword>
<feature type="domain" description="Pyruvate dehydrogenase E1 component middle" evidence="12">
    <location>
        <begin position="490"/>
        <end position="719"/>
    </location>
</feature>
<keyword evidence="9" id="KW-0479">Metal-binding</keyword>
<sequence length="912" mass="102427">MSHMSDSHPVVNGLLSQVPDNDPAETAEWVESLSGLIDEKGGPRARYILLHMLAEARKRDVQLPQEYTTPYVNTIPVDQEPYFPGDEAMERQYRRWIRWNAAVQVTRAQRPGVKVGGHISSYASVSTLYEVGLNHFFRGKHHPGGGDHIFFQGHASPGPYARAFLEGRLTEEQMDGFRQQVSTEHGLPSYPHPRQMPDFWEFPSVSLGIAPAAAIYQAWFDRYLHMRGLKDTSQQHTWAFIGDGEMDEPESRGMLQLAAQQGLDNLTFVINCNLQRLDGPVRGNGKIIQELEAFFKGAGWNVIKVIWGRGWDQLLAADKDNALVNLMNDTLDGDYQTFKANDGAYVREHFFGRDPRTKAMVQNWTDDQIWALQRGGHDYRKVYAAYKAAMEHTGQPTVILAHTIKGYALGSSFAGRNSTHQMKKLTVEDAKQLRDRLQIPITDEQLERDPYCPPYYMPPADHPALQYMKERREKLGGYLPERRTDYDPKLPELPVRPFEAISKGSGTLEVATTMAFVRLLKDLLKDKNIGRYLVPIIPDEARTFGLDAIFPTAKIFHTHGQNYTAVDADLMLSYKESQQGQVLHTGITEAGSAAALQAVGTAYTTHNLPMVPFYIFYSMFGFQRTGDQFWAAADQLARGFVIGATAGRTTLTGEGLQHLDGHSPIISATNHGFVTYDPAYAYEIRHIIWDGLQRMYGENDPRDPNVLYYITVYNEPIQQPAEPENLDVDGLLKGIYKVEDHSGNGHKVQLLASGVGVPWARDARRILAEEWGVDAAVWSVTSWNELRRDGREADEYNFLNPDAEQRVPYVTSKLAGSEGPFIATSDYDTLVSDQIRPWVPGEYITLGTDGFGVSDTRRAARRYFKVDAESVVVRTLKALADRGVMDRSVVAQAIQRYDLFNNSIEAAGPVGD</sequence>
<evidence type="ECO:0000256" key="7">
    <source>
        <dbReference type="ARBA" id="ARBA00051231"/>
    </source>
</evidence>
<dbReference type="InterPro" id="IPR035807">
    <property type="entry name" value="PDC_E1_N"/>
</dbReference>
<dbReference type="GO" id="GO:0004739">
    <property type="term" value="F:pyruvate dehydrogenase (acetyl-transferring) activity"/>
    <property type="evidence" value="ECO:0007669"/>
    <property type="project" value="UniProtKB-EC"/>
</dbReference>
<dbReference type="OrthoDB" id="9759664at2"/>
<dbReference type="Gene3D" id="3.40.50.920">
    <property type="match status" value="1"/>
</dbReference>
<evidence type="ECO:0000256" key="9">
    <source>
        <dbReference type="PIRSR" id="PIRSR000156-1"/>
    </source>
</evidence>
<dbReference type="PANTHER" id="PTHR43825:SF3">
    <property type="entry name" value="PYRUVATE DEHYDROGENASE E1 COMPONENT"/>
    <property type="match status" value="1"/>
</dbReference>
<keyword evidence="6 8" id="KW-0670">Pyruvate</keyword>
<feature type="binding site" evidence="9">
    <location>
        <position position="275"/>
    </location>
    <ligand>
        <name>Mg(2+)</name>
        <dbReference type="ChEBI" id="CHEBI:18420"/>
    </ligand>
</feature>
<keyword evidence="9" id="KW-0460">Magnesium</keyword>
<dbReference type="AlphaFoldDB" id="A0A3P1SDK8"/>
<evidence type="ECO:0000256" key="10">
    <source>
        <dbReference type="SAM" id="MobiDB-lite"/>
    </source>
</evidence>
<evidence type="ECO:0000256" key="6">
    <source>
        <dbReference type="ARBA" id="ARBA00023317"/>
    </source>
</evidence>
<evidence type="ECO:0000259" key="11">
    <source>
        <dbReference type="Pfam" id="PF00456"/>
    </source>
</evidence>
<comment type="function">
    <text evidence="8">Component of the pyruvate dehydrogenase (PDH) complex, that catalyzes the overall conversion of pyruvate to acetyl-CoA and CO(2).</text>
</comment>
<evidence type="ECO:0000313" key="14">
    <source>
        <dbReference type="EMBL" id="RRC95126.1"/>
    </source>
</evidence>
<dbReference type="Pfam" id="PF00456">
    <property type="entry name" value="Transketolase_N"/>
    <property type="match status" value="1"/>
</dbReference>
<dbReference type="PANTHER" id="PTHR43825">
    <property type="entry name" value="PYRUVATE DEHYDROGENASE E1 COMPONENT"/>
    <property type="match status" value="1"/>
</dbReference>
<comment type="cofactor">
    <cofactor evidence="9">
        <name>Mg(2+)</name>
        <dbReference type="ChEBI" id="CHEBI:18420"/>
    </cofactor>
</comment>
<dbReference type="Proteomes" id="UP000280444">
    <property type="component" value="Unassembled WGS sequence"/>
</dbReference>
<dbReference type="FunFam" id="3.40.50.970:FF:000011">
    <property type="entry name" value="Pyruvate dehydrogenase E1 component"/>
    <property type="match status" value="1"/>
</dbReference>
<dbReference type="SUPFAM" id="SSF52922">
    <property type="entry name" value="TK C-terminal domain-like"/>
    <property type="match status" value="1"/>
</dbReference>
<dbReference type="InterPro" id="IPR051157">
    <property type="entry name" value="PDH/Transketolase"/>
</dbReference>
<dbReference type="InterPro" id="IPR009014">
    <property type="entry name" value="Transketo_C/PFOR_II"/>
</dbReference>
<comment type="catalytic activity">
    <reaction evidence="7 8">
        <text>N(6)-[(R)-lipoyl]-L-lysyl-[protein] + pyruvate + H(+) = N(6)-[(R)-S(8)-acetyldihydrolipoyl]-L-lysyl-[protein] + CO2</text>
        <dbReference type="Rhea" id="RHEA:19189"/>
        <dbReference type="Rhea" id="RHEA-COMP:10474"/>
        <dbReference type="Rhea" id="RHEA-COMP:10478"/>
        <dbReference type="ChEBI" id="CHEBI:15361"/>
        <dbReference type="ChEBI" id="CHEBI:15378"/>
        <dbReference type="ChEBI" id="CHEBI:16526"/>
        <dbReference type="ChEBI" id="CHEBI:83099"/>
        <dbReference type="ChEBI" id="CHEBI:83111"/>
        <dbReference type="EC" id="1.2.4.1"/>
    </reaction>
</comment>
<evidence type="ECO:0000256" key="1">
    <source>
        <dbReference type="ARBA" id="ARBA00001964"/>
    </source>
</evidence>
<protein>
    <recommendedName>
        <fullName evidence="3 8">Pyruvate dehydrogenase E1 component</fullName>
        <ecNumber evidence="2 8">1.2.4.1</ecNumber>
    </recommendedName>
</protein>
<evidence type="ECO:0000259" key="12">
    <source>
        <dbReference type="Pfam" id="PF17831"/>
    </source>
</evidence>
<dbReference type="PIRSF" id="PIRSF000156">
    <property type="entry name" value="Pyruvate_dh_E1"/>
    <property type="match status" value="1"/>
</dbReference>
<gene>
    <name evidence="14" type="primary">aceE</name>
    <name evidence="14" type="ORF">EII11_06925</name>
</gene>
<evidence type="ECO:0000256" key="5">
    <source>
        <dbReference type="ARBA" id="ARBA00023052"/>
    </source>
</evidence>
<reference evidence="14 15" key="1">
    <citation type="submission" date="2018-11" db="EMBL/GenBank/DDBJ databases">
        <title>Genomes From Bacteria Associated with the Canine Oral Cavity: a Test Case for Automated Genome-Based Taxonomic Assignment.</title>
        <authorList>
            <person name="Coil D.A."/>
            <person name="Jospin G."/>
            <person name="Darling A.E."/>
            <person name="Wallis C."/>
            <person name="Davis I.J."/>
            <person name="Harris S."/>
            <person name="Eisen J.A."/>
            <person name="Holcombe L.J."/>
            <person name="O'Flynn C."/>
        </authorList>
    </citation>
    <scope>NUCLEOTIDE SEQUENCE [LARGE SCALE GENOMIC DNA]</scope>
    <source>
        <strain evidence="14 15">OH770</strain>
    </source>
</reference>
<dbReference type="InterPro" id="IPR055152">
    <property type="entry name" value="Transketolase-like_C_2"/>
</dbReference>
<comment type="cofactor">
    <cofactor evidence="1 8">
        <name>thiamine diphosphate</name>
        <dbReference type="ChEBI" id="CHEBI:58937"/>
    </cofactor>
</comment>
<keyword evidence="4 8" id="KW-0560">Oxidoreductase</keyword>
<dbReference type="InterPro" id="IPR029061">
    <property type="entry name" value="THDP-binding"/>
</dbReference>
<keyword evidence="5 8" id="KW-0786">Thiamine pyrophosphate</keyword>
<dbReference type="Gene3D" id="3.40.50.970">
    <property type="match status" value="2"/>
</dbReference>
<evidence type="ECO:0000256" key="3">
    <source>
        <dbReference type="ARBA" id="ARBA00017172"/>
    </source>
</evidence>
<dbReference type="InterPro" id="IPR004660">
    <property type="entry name" value="PDH_E1"/>
</dbReference>
<dbReference type="GO" id="GO:0000287">
    <property type="term" value="F:magnesium ion binding"/>
    <property type="evidence" value="ECO:0007669"/>
    <property type="project" value="UniProtKB-ARBA"/>
</dbReference>
<dbReference type="EC" id="1.2.4.1" evidence="2 8"/>
<name>A0A3P1SDK8_9ACTO</name>
<feature type="binding site" evidence="9">
    <location>
        <position position="243"/>
    </location>
    <ligand>
        <name>Mg(2+)</name>
        <dbReference type="ChEBI" id="CHEBI:18420"/>
    </ligand>
</feature>
<feature type="domain" description="Transketolase N-terminal" evidence="11">
    <location>
        <begin position="127"/>
        <end position="313"/>
    </location>
</feature>
<evidence type="ECO:0000313" key="15">
    <source>
        <dbReference type="Proteomes" id="UP000280444"/>
    </source>
</evidence>
<evidence type="ECO:0000256" key="8">
    <source>
        <dbReference type="PIRNR" id="PIRNR000156"/>
    </source>
</evidence>
<dbReference type="RefSeq" id="WP_124870623.1">
    <property type="nucleotide sequence ID" value="NZ_RQZF01000006.1"/>
</dbReference>